<keyword evidence="4" id="KW-1185">Reference proteome</keyword>
<evidence type="ECO:0000256" key="2">
    <source>
        <dbReference type="SAM" id="MobiDB-lite"/>
    </source>
</evidence>
<protein>
    <submittedName>
        <fullName evidence="3">N-acetylglucosaminylphosphatidylinositol deacetylase</fullName>
    </submittedName>
</protein>
<dbReference type="PANTHER" id="PTHR12993:SF26">
    <property type="entry name" value="1D-MYO-INOSITOL 2-ACETAMIDO-2-DEOXY-ALPHA-D-GLUCOPYRANOSIDE DEACETYLASE"/>
    <property type="match status" value="1"/>
</dbReference>
<dbReference type="GO" id="GO:0016137">
    <property type="term" value="P:glycoside metabolic process"/>
    <property type="evidence" value="ECO:0007669"/>
    <property type="project" value="UniProtKB-ARBA"/>
</dbReference>
<evidence type="ECO:0000313" key="4">
    <source>
        <dbReference type="Proteomes" id="UP000017052"/>
    </source>
</evidence>
<dbReference type="AlphaFoldDB" id="U2RX36"/>
<accession>U2RX36</accession>
<comment type="caution">
    <text evidence="3">The sequence shown here is derived from an EMBL/GenBank/DDBJ whole genome shotgun (WGS) entry which is preliminary data.</text>
</comment>
<feature type="region of interest" description="Disordered" evidence="2">
    <location>
        <begin position="255"/>
        <end position="274"/>
    </location>
</feature>
<proteinExistence type="predicted"/>
<dbReference type="GeneID" id="95360956"/>
<dbReference type="RefSeq" id="WP_021797686.1">
    <property type="nucleotide sequence ID" value="NZ_ACVN02000192.1"/>
</dbReference>
<dbReference type="InterPro" id="IPR003737">
    <property type="entry name" value="GlcNAc_PI_deacetylase-related"/>
</dbReference>
<dbReference type="InterPro" id="IPR024078">
    <property type="entry name" value="LmbE-like_dom_sf"/>
</dbReference>
<dbReference type="EMBL" id="ACVN02000192">
    <property type="protein sequence ID" value="ERK55197.1"/>
    <property type="molecule type" value="Genomic_DNA"/>
</dbReference>
<dbReference type="Pfam" id="PF02585">
    <property type="entry name" value="PIG-L"/>
    <property type="match status" value="1"/>
</dbReference>
<organism evidence="3 4">
    <name type="scientific">Propionibacterium acidifaciens F0233</name>
    <dbReference type="NCBI Taxonomy" id="553198"/>
    <lineage>
        <taxon>Bacteria</taxon>
        <taxon>Bacillati</taxon>
        <taxon>Actinomycetota</taxon>
        <taxon>Actinomycetes</taxon>
        <taxon>Propionibacteriales</taxon>
        <taxon>Propionibacteriaceae</taxon>
        <taxon>Propionibacterium</taxon>
    </lineage>
</organism>
<gene>
    <name evidence="3" type="ORF">HMPREF0682_2721</name>
</gene>
<reference evidence="3" key="1">
    <citation type="submission" date="2013-08" db="EMBL/GenBank/DDBJ databases">
        <authorList>
            <person name="Durkin A.S."/>
            <person name="Haft D.R."/>
            <person name="McCorrison J."/>
            <person name="Torralba M."/>
            <person name="Gillis M."/>
            <person name="Haft D.H."/>
            <person name="Methe B."/>
            <person name="Sutton G."/>
            <person name="Nelson K.E."/>
        </authorList>
    </citation>
    <scope>NUCLEOTIDE SEQUENCE [LARGE SCALE GENOMIC DNA]</scope>
    <source>
        <strain evidence="3">F0233</strain>
    </source>
</reference>
<evidence type="ECO:0000313" key="3">
    <source>
        <dbReference type="EMBL" id="ERK55197.1"/>
    </source>
</evidence>
<dbReference type="PANTHER" id="PTHR12993">
    <property type="entry name" value="N-ACETYLGLUCOSAMINYL-PHOSPHATIDYLINOSITOL DE-N-ACETYLASE-RELATED"/>
    <property type="match status" value="1"/>
</dbReference>
<name>U2RX36_9ACTN</name>
<dbReference type="Proteomes" id="UP000017052">
    <property type="component" value="Unassembled WGS sequence"/>
</dbReference>
<keyword evidence="1" id="KW-0862">Zinc</keyword>
<dbReference type="Gene3D" id="3.40.50.10320">
    <property type="entry name" value="LmbE-like"/>
    <property type="match status" value="1"/>
</dbReference>
<dbReference type="GO" id="GO:0016811">
    <property type="term" value="F:hydrolase activity, acting on carbon-nitrogen (but not peptide) bonds, in linear amides"/>
    <property type="evidence" value="ECO:0007669"/>
    <property type="project" value="TreeGrafter"/>
</dbReference>
<evidence type="ECO:0000256" key="1">
    <source>
        <dbReference type="ARBA" id="ARBA00022833"/>
    </source>
</evidence>
<dbReference type="OrthoDB" id="158614at2"/>
<sequence length="274" mass="29634">MTNWVFLHAHPDDEASQTSGTVAMAHERGDRVIEVLATDGALGVVPDGLDPAGLAAHRRAEHEHAAEVIGIDRIVRLGFADSGMTGWDSNRDPRAFCNADPGSVAERLVGVLREEDADVLVHYDPHGNYGHPDHLMVHRVGAAAADLLGPGLRVLEETMNQNAIAERYARARAMGIEDEGFWDPAAVGDDGRPIGSPQSQIRWAVDLPERVIATKHRALEAHASQASDVGVFLSLSSEVFAIMFGTEYYREPADPGPMRHAWPVPSQRPGALRG</sequence>
<dbReference type="SUPFAM" id="SSF102588">
    <property type="entry name" value="LmbE-like"/>
    <property type="match status" value="1"/>
</dbReference>